<dbReference type="SUPFAM" id="SSF53850">
    <property type="entry name" value="Periplasmic binding protein-like II"/>
    <property type="match status" value="1"/>
</dbReference>
<evidence type="ECO:0000256" key="1">
    <source>
        <dbReference type="ARBA" id="ARBA00003502"/>
    </source>
</evidence>
<dbReference type="InterPro" id="IPR036390">
    <property type="entry name" value="WH_DNA-bd_sf"/>
</dbReference>
<comment type="function">
    <text evidence="1">NodD regulates the expression of the nodABCFE genes which encode other nodulation proteins. NodD is also a negative regulator of its own expression. Binds flavonoids as inducers.</text>
</comment>
<keyword evidence="4" id="KW-0238">DNA-binding</keyword>
<evidence type="ECO:0000256" key="4">
    <source>
        <dbReference type="ARBA" id="ARBA00023125"/>
    </source>
</evidence>
<keyword evidence="3" id="KW-0805">Transcription regulation</keyword>
<dbReference type="InterPro" id="IPR000847">
    <property type="entry name" value="LysR_HTH_N"/>
</dbReference>
<accession>A0A844T0T2</accession>
<dbReference type="EMBL" id="WQNE01000002">
    <property type="protein sequence ID" value="MVT72417.1"/>
    <property type="molecule type" value="Genomic_DNA"/>
</dbReference>
<protein>
    <submittedName>
        <fullName evidence="7">LysR family transcriptional regulator</fullName>
    </submittedName>
</protein>
<dbReference type="Gene3D" id="1.10.10.10">
    <property type="entry name" value="Winged helix-like DNA-binding domain superfamily/Winged helix DNA-binding domain"/>
    <property type="match status" value="1"/>
</dbReference>
<evidence type="ECO:0000313" key="8">
    <source>
        <dbReference type="Proteomes" id="UP000449969"/>
    </source>
</evidence>
<sequence>MHFTTTRQGEDSMEEIEVFLAVIEAGSQTAAARQLGRSLQSVNRVLAALERSVGVELVRRTTRQSVATEAGLAFYRRVKPAYAEINEARLEAANRRVEPSGLLRIAAPVLFGSTHVVPAIAAFMARYPRIEADLHVSDRPIDVVGDGFDLAVRIRELPDSSLKVRRLGELRTVVYGAPGYFARHGRPRHPDDLADHQCIVRETGRGNTDMWRFQLGGEVKTVQVNGRFRADHTTALHAAACHGIGVGYGPFWQIRDLIYHGALEIVLEDFEAPRMPVHAVFPPSAIPPAKTRLFVDLLAEKLKHERL</sequence>
<dbReference type="AlphaFoldDB" id="A0A844T0T2"/>
<dbReference type="PANTHER" id="PTHR30537">
    <property type="entry name" value="HTH-TYPE TRANSCRIPTIONAL REGULATOR"/>
    <property type="match status" value="1"/>
</dbReference>
<dbReference type="PANTHER" id="PTHR30537:SF5">
    <property type="entry name" value="HTH-TYPE TRANSCRIPTIONAL ACTIVATOR TTDR-RELATED"/>
    <property type="match status" value="1"/>
</dbReference>
<keyword evidence="5" id="KW-0804">Transcription</keyword>
<reference evidence="7 8" key="1">
    <citation type="submission" date="2019-12" db="EMBL/GenBank/DDBJ databases">
        <title>Draft genome sequences Bradyrhizobium cajani AMBPC1010, Bradyrhizobium pachyrhizi AMBPC1040 and Bradyrhizobium yuanmingense ALSPC3051, three plant growth promoting strains isolated from nodules of Cajanus cajan L. in Dominican Republic.</title>
        <authorList>
            <person name="Flores-Felix J.D."/>
            <person name="Araujo J."/>
            <person name="Diaz-Alcantara C."/>
            <person name="Gonzalez-Andres F."/>
            <person name="Velazquez E."/>
        </authorList>
    </citation>
    <scope>NUCLEOTIDE SEQUENCE [LARGE SCALE GENOMIC DNA]</scope>
    <source>
        <strain evidence="7 8">1010</strain>
    </source>
</reference>
<dbReference type="InterPro" id="IPR036388">
    <property type="entry name" value="WH-like_DNA-bd_sf"/>
</dbReference>
<dbReference type="Proteomes" id="UP000449969">
    <property type="component" value="Unassembled WGS sequence"/>
</dbReference>
<dbReference type="CDD" id="cd08422">
    <property type="entry name" value="PBP2_CrgA_like"/>
    <property type="match status" value="1"/>
</dbReference>
<dbReference type="PROSITE" id="PS50931">
    <property type="entry name" value="HTH_LYSR"/>
    <property type="match status" value="1"/>
</dbReference>
<comment type="caution">
    <text evidence="7">The sequence shown here is derived from an EMBL/GenBank/DDBJ whole genome shotgun (WGS) entry which is preliminary data.</text>
</comment>
<dbReference type="GO" id="GO:0006351">
    <property type="term" value="P:DNA-templated transcription"/>
    <property type="evidence" value="ECO:0007669"/>
    <property type="project" value="TreeGrafter"/>
</dbReference>
<proteinExistence type="inferred from homology"/>
<feature type="domain" description="HTH lysR-type" evidence="6">
    <location>
        <begin position="11"/>
        <end position="68"/>
    </location>
</feature>
<comment type="similarity">
    <text evidence="2">Belongs to the LysR transcriptional regulatory family.</text>
</comment>
<keyword evidence="8" id="KW-1185">Reference proteome</keyword>
<name>A0A844T0T2_9BRAD</name>
<dbReference type="Pfam" id="PF03466">
    <property type="entry name" value="LysR_substrate"/>
    <property type="match status" value="1"/>
</dbReference>
<organism evidence="7 8">
    <name type="scientific">Bradyrhizobium cajani</name>
    <dbReference type="NCBI Taxonomy" id="1928661"/>
    <lineage>
        <taxon>Bacteria</taxon>
        <taxon>Pseudomonadati</taxon>
        <taxon>Pseudomonadota</taxon>
        <taxon>Alphaproteobacteria</taxon>
        <taxon>Hyphomicrobiales</taxon>
        <taxon>Nitrobacteraceae</taxon>
        <taxon>Bradyrhizobium</taxon>
    </lineage>
</organism>
<evidence type="ECO:0000256" key="5">
    <source>
        <dbReference type="ARBA" id="ARBA00023163"/>
    </source>
</evidence>
<dbReference type="GO" id="GO:0043565">
    <property type="term" value="F:sequence-specific DNA binding"/>
    <property type="evidence" value="ECO:0007669"/>
    <property type="project" value="TreeGrafter"/>
</dbReference>
<dbReference type="GO" id="GO:0003700">
    <property type="term" value="F:DNA-binding transcription factor activity"/>
    <property type="evidence" value="ECO:0007669"/>
    <property type="project" value="InterPro"/>
</dbReference>
<gene>
    <name evidence="7" type="ORF">GPL20_04730</name>
</gene>
<dbReference type="SUPFAM" id="SSF46785">
    <property type="entry name" value="Winged helix' DNA-binding domain"/>
    <property type="match status" value="1"/>
</dbReference>
<evidence type="ECO:0000313" key="7">
    <source>
        <dbReference type="EMBL" id="MVT72417.1"/>
    </source>
</evidence>
<evidence type="ECO:0000259" key="6">
    <source>
        <dbReference type="PROSITE" id="PS50931"/>
    </source>
</evidence>
<dbReference type="InterPro" id="IPR005119">
    <property type="entry name" value="LysR_subst-bd"/>
</dbReference>
<dbReference type="InterPro" id="IPR058163">
    <property type="entry name" value="LysR-type_TF_proteobact-type"/>
</dbReference>
<dbReference type="Pfam" id="PF00126">
    <property type="entry name" value="HTH_1"/>
    <property type="match status" value="1"/>
</dbReference>
<dbReference type="OrthoDB" id="9786526at2"/>
<evidence type="ECO:0000256" key="3">
    <source>
        <dbReference type="ARBA" id="ARBA00023015"/>
    </source>
</evidence>
<evidence type="ECO:0000256" key="2">
    <source>
        <dbReference type="ARBA" id="ARBA00009437"/>
    </source>
</evidence>
<dbReference type="Gene3D" id="3.40.190.290">
    <property type="match status" value="1"/>
</dbReference>